<dbReference type="PANTHER" id="PTHR42830">
    <property type="entry name" value="OSMOTICALLY INDUCIBLE FAMILY PROTEIN"/>
    <property type="match status" value="1"/>
</dbReference>
<dbReference type="RefSeq" id="WP_092093654.1">
    <property type="nucleotide sequence ID" value="NZ_FNAR01000001.1"/>
</dbReference>
<dbReference type="STRING" id="426756.SAMN04488126_101306"/>
<dbReference type="EMBL" id="FNAR01000001">
    <property type="protein sequence ID" value="SDD85322.1"/>
    <property type="molecule type" value="Genomic_DNA"/>
</dbReference>
<dbReference type="AlphaFoldDB" id="A0A1G6Y4W9"/>
<dbReference type="InterPro" id="IPR052707">
    <property type="entry name" value="OsmC_Ohr_Peroxiredoxin"/>
</dbReference>
<dbReference type="OrthoDB" id="2242871at2"/>
<keyword evidence="4" id="KW-1185">Reference proteome</keyword>
<evidence type="ECO:0000313" key="3">
    <source>
        <dbReference type="Proteomes" id="UP000198823"/>
    </source>
</evidence>
<dbReference type="Proteomes" id="UP000198823">
    <property type="component" value="Unassembled WGS sequence"/>
</dbReference>
<dbReference type="PANTHER" id="PTHR42830:SF2">
    <property type="entry name" value="OSMC_OHR FAMILY PROTEIN"/>
    <property type="match status" value="1"/>
</dbReference>
<reference evidence="1 4" key="2">
    <citation type="submission" date="2018-12" db="EMBL/GenBank/DDBJ databases">
        <title>Comparitive functional genomics of dry heat resistant strains isolated from the viking spacecraft.</title>
        <authorList>
            <person name="Seuylemezian A."/>
            <person name="Vaishampayan P."/>
        </authorList>
    </citation>
    <scope>NUCLEOTIDE SEQUENCE [LARGE SCALE GENOMIC DNA]</scope>
    <source>
        <strain evidence="1 4">M6-11</strain>
    </source>
</reference>
<sequence length="144" mass="15382">MAMGKKEIKIVWTGGVAGSGKLEGEYLKTELAIPRSYKGSGEGSEPMELLVSAAATCYIATLTSILENRKLPVEDVTMDSEIEASKEGMKITHVPQIALSADATEEQRQAAEKAMELADKACTVGNLLEKAGAEIDIRGLVLNR</sequence>
<dbReference type="Proteomes" id="UP000272481">
    <property type="component" value="Unassembled WGS sequence"/>
</dbReference>
<protein>
    <submittedName>
        <fullName evidence="1">Osmotically inducible protein OsmC</fullName>
    </submittedName>
    <submittedName>
        <fullName evidence="2">Peroxiredoxin, SACOL1771 subfamily</fullName>
    </submittedName>
</protein>
<accession>A0A1G6Y4W9</accession>
<proteinExistence type="predicted"/>
<evidence type="ECO:0000313" key="1">
    <source>
        <dbReference type="EMBL" id="RSK31905.1"/>
    </source>
</evidence>
<organism evidence="2 3">
    <name type="scientific">Bhargavaea beijingensis</name>
    <dbReference type="NCBI Taxonomy" id="426756"/>
    <lineage>
        <taxon>Bacteria</taxon>
        <taxon>Bacillati</taxon>
        <taxon>Bacillota</taxon>
        <taxon>Bacilli</taxon>
        <taxon>Bacillales</taxon>
        <taxon>Caryophanaceae</taxon>
        <taxon>Bhargavaea</taxon>
    </lineage>
</organism>
<reference evidence="2 3" key="1">
    <citation type="submission" date="2016-10" db="EMBL/GenBank/DDBJ databases">
        <authorList>
            <person name="de Groot N.N."/>
        </authorList>
    </citation>
    <scope>NUCLEOTIDE SEQUENCE [LARGE SCALE GENOMIC DNA]</scope>
    <source>
        <strain evidence="2 3">CGMCC 1.6762</strain>
    </source>
</reference>
<dbReference type="InterPro" id="IPR036102">
    <property type="entry name" value="OsmC/Ohrsf"/>
</dbReference>
<dbReference type="InterPro" id="IPR015946">
    <property type="entry name" value="KH_dom-like_a/b"/>
</dbReference>
<dbReference type="Pfam" id="PF02566">
    <property type="entry name" value="OsmC"/>
    <property type="match status" value="1"/>
</dbReference>
<dbReference type="SUPFAM" id="SSF82784">
    <property type="entry name" value="OsmC-like"/>
    <property type="match status" value="1"/>
</dbReference>
<name>A0A1G6Y4W9_9BACL</name>
<dbReference type="Gene3D" id="3.30.300.20">
    <property type="match status" value="1"/>
</dbReference>
<evidence type="ECO:0000313" key="4">
    <source>
        <dbReference type="Proteomes" id="UP000272481"/>
    </source>
</evidence>
<evidence type="ECO:0000313" key="2">
    <source>
        <dbReference type="EMBL" id="SDD85322.1"/>
    </source>
</evidence>
<dbReference type="EMBL" id="RWGW01000011">
    <property type="protein sequence ID" value="RSK31905.1"/>
    <property type="molecule type" value="Genomic_DNA"/>
</dbReference>
<dbReference type="InterPro" id="IPR003718">
    <property type="entry name" value="OsmC/Ohr_fam"/>
</dbReference>
<gene>
    <name evidence="1" type="ORF">EJA12_07935</name>
    <name evidence="2" type="ORF">SAMN04488126_101306</name>
</gene>